<sequence length="227" mass="25496">MSSFPHIQRAFSLYQQFKDIRNETANLHHLIAQLPHGALLYDSKGALLCVNQKAIELGELHDDLEVSQQRFSIKDISVKCEYNANLFTVLKRGENSNLACKVTHLSNKLSPITILMVPIGIEHPVTHQDHSMLKDYEIGAIVYLYDQQHPIHVNPEFLKAIFGLTDAETEVCELIASGYTRNEIAALLERSTHTIKDHIKSIFIKTGSHSQSDLIATLLTSPVYPPS</sequence>
<evidence type="ECO:0000256" key="1">
    <source>
        <dbReference type="ARBA" id="ARBA00023015"/>
    </source>
</evidence>
<dbReference type="InterPro" id="IPR016032">
    <property type="entry name" value="Sig_transdc_resp-reg_C-effctor"/>
</dbReference>
<accession>A0A240EJ64</accession>
<protein>
    <submittedName>
        <fullName evidence="5">Transcriptional regulator MalT</fullName>
    </submittedName>
</protein>
<dbReference type="OrthoDB" id="8874570at2"/>
<dbReference type="PRINTS" id="PR00038">
    <property type="entry name" value="HTHLUXR"/>
</dbReference>
<dbReference type="Proteomes" id="UP000219336">
    <property type="component" value="Unassembled WGS sequence"/>
</dbReference>
<evidence type="ECO:0000259" key="4">
    <source>
        <dbReference type="SMART" id="SM00421"/>
    </source>
</evidence>
<dbReference type="InterPro" id="IPR036388">
    <property type="entry name" value="WH-like_DNA-bd_sf"/>
</dbReference>
<dbReference type="Pfam" id="PF00196">
    <property type="entry name" value="GerE"/>
    <property type="match status" value="1"/>
</dbReference>
<dbReference type="EMBL" id="OANU01000031">
    <property type="protein sequence ID" value="SNX48728.1"/>
    <property type="molecule type" value="Genomic_DNA"/>
</dbReference>
<dbReference type="AlphaFoldDB" id="A0A240EJ64"/>
<name>A0A240EJ64_9VIBR</name>
<feature type="domain" description="HTH luxR-type" evidence="4">
    <location>
        <begin position="161"/>
        <end position="218"/>
    </location>
</feature>
<keyword evidence="1" id="KW-0805">Transcription regulation</keyword>
<organism evidence="5 6">
    <name type="scientific">Vibrio thalassae</name>
    <dbReference type="NCBI Taxonomy" id="1243014"/>
    <lineage>
        <taxon>Bacteria</taxon>
        <taxon>Pseudomonadati</taxon>
        <taxon>Pseudomonadota</taxon>
        <taxon>Gammaproteobacteria</taxon>
        <taxon>Vibrionales</taxon>
        <taxon>Vibrionaceae</taxon>
        <taxon>Vibrio</taxon>
    </lineage>
</organism>
<dbReference type="SMART" id="SM00421">
    <property type="entry name" value="HTH_LUXR"/>
    <property type="match status" value="1"/>
</dbReference>
<keyword evidence="6" id="KW-1185">Reference proteome</keyword>
<evidence type="ECO:0000256" key="3">
    <source>
        <dbReference type="ARBA" id="ARBA00023163"/>
    </source>
</evidence>
<dbReference type="SUPFAM" id="SSF46894">
    <property type="entry name" value="C-terminal effector domain of the bipartite response regulators"/>
    <property type="match status" value="1"/>
</dbReference>
<gene>
    <name evidence="5" type="ORF">VTH8203_02364</name>
</gene>
<dbReference type="PANTHER" id="PTHR44688:SF16">
    <property type="entry name" value="DNA-BINDING TRANSCRIPTIONAL ACTIVATOR DEVR_DOSR"/>
    <property type="match status" value="1"/>
</dbReference>
<evidence type="ECO:0000313" key="6">
    <source>
        <dbReference type="Proteomes" id="UP000219336"/>
    </source>
</evidence>
<evidence type="ECO:0000313" key="5">
    <source>
        <dbReference type="EMBL" id="SNX48728.1"/>
    </source>
</evidence>
<dbReference type="GO" id="GO:0006355">
    <property type="term" value="P:regulation of DNA-templated transcription"/>
    <property type="evidence" value="ECO:0007669"/>
    <property type="project" value="InterPro"/>
</dbReference>
<dbReference type="PANTHER" id="PTHR44688">
    <property type="entry name" value="DNA-BINDING TRANSCRIPTIONAL ACTIVATOR DEVR_DOSR"/>
    <property type="match status" value="1"/>
</dbReference>
<dbReference type="GO" id="GO:0003677">
    <property type="term" value="F:DNA binding"/>
    <property type="evidence" value="ECO:0007669"/>
    <property type="project" value="UniProtKB-KW"/>
</dbReference>
<dbReference type="InterPro" id="IPR000792">
    <property type="entry name" value="Tscrpt_reg_LuxR_C"/>
</dbReference>
<proteinExistence type="predicted"/>
<reference evidence="6" key="1">
    <citation type="submission" date="2016-06" db="EMBL/GenBank/DDBJ databases">
        <authorList>
            <person name="Rodrigo-Torres L."/>
            <person name="Arahal R.D."/>
            <person name="Lucena T."/>
        </authorList>
    </citation>
    <scope>NUCLEOTIDE SEQUENCE [LARGE SCALE GENOMIC DNA]</scope>
    <source>
        <strain evidence="6">CECT8203</strain>
    </source>
</reference>
<keyword evidence="3" id="KW-0804">Transcription</keyword>
<keyword evidence="2" id="KW-0238">DNA-binding</keyword>
<evidence type="ECO:0000256" key="2">
    <source>
        <dbReference type="ARBA" id="ARBA00023125"/>
    </source>
</evidence>
<dbReference type="CDD" id="cd06170">
    <property type="entry name" value="LuxR_C_like"/>
    <property type="match status" value="1"/>
</dbReference>
<dbReference type="RefSeq" id="WP_096993868.1">
    <property type="nucleotide sequence ID" value="NZ_JBHSII010000001.1"/>
</dbReference>
<dbReference type="Gene3D" id="1.10.10.10">
    <property type="entry name" value="Winged helix-like DNA-binding domain superfamily/Winged helix DNA-binding domain"/>
    <property type="match status" value="1"/>
</dbReference>